<keyword evidence="3" id="KW-0158">Chromosome</keyword>
<dbReference type="GO" id="GO:0007059">
    <property type="term" value="P:chromosome segregation"/>
    <property type="evidence" value="ECO:0007669"/>
    <property type="project" value="TreeGrafter"/>
</dbReference>
<evidence type="ECO:0000256" key="2">
    <source>
        <dbReference type="ARBA" id="ARBA00004629"/>
    </source>
</evidence>
<evidence type="ECO:0000256" key="5">
    <source>
        <dbReference type="ARBA" id="ARBA00022776"/>
    </source>
</evidence>
<evidence type="ECO:0000256" key="1">
    <source>
        <dbReference type="ARBA" id="ARBA00004123"/>
    </source>
</evidence>
<keyword evidence="5" id="KW-0498">Mitosis</keyword>
<evidence type="ECO:0000256" key="10">
    <source>
        <dbReference type="SAM" id="Coils"/>
    </source>
</evidence>
<keyword evidence="9" id="KW-0137">Centromere</keyword>
<evidence type="ECO:0000256" key="4">
    <source>
        <dbReference type="ARBA" id="ARBA00022618"/>
    </source>
</evidence>
<gene>
    <name evidence="12" type="ORF">G3M48_008586</name>
</gene>
<dbReference type="Pfam" id="PF03980">
    <property type="entry name" value="Nnf1"/>
    <property type="match status" value="1"/>
</dbReference>
<dbReference type="PANTHER" id="PTHR15459">
    <property type="entry name" value="POLYAMINE-MODULATED FACTOR 1"/>
    <property type="match status" value="1"/>
</dbReference>
<organism evidence="12 13">
    <name type="scientific">Beauveria asiatica</name>
    <dbReference type="NCBI Taxonomy" id="1069075"/>
    <lineage>
        <taxon>Eukaryota</taxon>
        <taxon>Fungi</taxon>
        <taxon>Dikarya</taxon>
        <taxon>Ascomycota</taxon>
        <taxon>Pezizomycotina</taxon>
        <taxon>Sordariomycetes</taxon>
        <taxon>Hypocreomycetidae</taxon>
        <taxon>Hypocreales</taxon>
        <taxon>Cordycipitaceae</taxon>
        <taxon>Beauveria</taxon>
    </lineage>
</organism>
<dbReference type="PANTHER" id="PTHR15459:SF3">
    <property type="entry name" value="POLYAMINE-MODULATED FACTOR 1"/>
    <property type="match status" value="1"/>
</dbReference>
<evidence type="ECO:0000256" key="6">
    <source>
        <dbReference type="ARBA" id="ARBA00022838"/>
    </source>
</evidence>
<evidence type="ECO:0008006" key="14">
    <source>
        <dbReference type="Google" id="ProtNLM"/>
    </source>
</evidence>
<evidence type="ECO:0000256" key="8">
    <source>
        <dbReference type="ARBA" id="ARBA00023306"/>
    </source>
</evidence>
<evidence type="ECO:0000313" key="13">
    <source>
        <dbReference type="Proteomes" id="UP001397290"/>
    </source>
</evidence>
<dbReference type="GO" id="GO:0051301">
    <property type="term" value="P:cell division"/>
    <property type="evidence" value="ECO:0007669"/>
    <property type="project" value="UniProtKB-KW"/>
</dbReference>
<keyword evidence="7" id="KW-0539">Nucleus</keyword>
<proteinExistence type="predicted"/>
<name>A0AAW0RK54_9HYPO</name>
<comment type="subcellular location">
    <subcellularLocation>
        <location evidence="2">Chromosome</location>
        <location evidence="2">Centromere</location>
        <location evidence="2">Kinetochore</location>
    </subcellularLocation>
    <subcellularLocation>
        <location evidence="1">Nucleus</location>
    </subcellularLocation>
</comment>
<evidence type="ECO:0000313" key="12">
    <source>
        <dbReference type="EMBL" id="KAK8142567.1"/>
    </source>
</evidence>
<comment type="caution">
    <text evidence="12">The sequence shown here is derived from an EMBL/GenBank/DDBJ whole genome shotgun (WGS) entry which is preliminary data.</text>
</comment>
<feature type="coiled-coil region" evidence="10">
    <location>
        <begin position="112"/>
        <end position="139"/>
    </location>
</feature>
<keyword evidence="10" id="KW-0175">Coiled coil</keyword>
<dbReference type="GO" id="GO:0005634">
    <property type="term" value="C:nucleus"/>
    <property type="evidence" value="ECO:0007669"/>
    <property type="project" value="UniProtKB-SubCell"/>
</dbReference>
<evidence type="ECO:0000256" key="7">
    <source>
        <dbReference type="ARBA" id="ARBA00023242"/>
    </source>
</evidence>
<reference evidence="12 13" key="1">
    <citation type="submission" date="2020-02" db="EMBL/GenBank/DDBJ databases">
        <title>Comparative genomics of the hypocrealean fungal genus Beauvera.</title>
        <authorList>
            <person name="Showalter D.N."/>
            <person name="Bushley K.E."/>
            <person name="Rehner S.A."/>
        </authorList>
    </citation>
    <scope>NUCLEOTIDE SEQUENCE [LARGE SCALE GENOMIC DNA]</scope>
    <source>
        <strain evidence="12 13">ARSEF4384</strain>
    </source>
</reference>
<feature type="compositionally biased region" description="Low complexity" evidence="11">
    <location>
        <begin position="8"/>
        <end position="33"/>
    </location>
</feature>
<protein>
    <recommendedName>
        <fullName evidence="14">MIND kinetochore complex component Nnf1</fullName>
    </recommendedName>
</protein>
<keyword evidence="13" id="KW-1185">Reference proteome</keyword>
<feature type="region of interest" description="Disordered" evidence="11">
    <location>
        <begin position="1"/>
        <end position="45"/>
    </location>
</feature>
<accession>A0AAW0RK54</accession>
<keyword evidence="4" id="KW-0132">Cell division</keyword>
<evidence type="ECO:0000256" key="3">
    <source>
        <dbReference type="ARBA" id="ARBA00022454"/>
    </source>
</evidence>
<evidence type="ECO:0000256" key="11">
    <source>
        <dbReference type="SAM" id="MobiDB-lite"/>
    </source>
</evidence>
<dbReference type="GO" id="GO:0000444">
    <property type="term" value="C:MIS12/MIND type complex"/>
    <property type="evidence" value="ECO:0007669"/>
    <property type="project" value="InterPro"/>
</dbReference>
<dbReference type="EMBL" id="JAAHCF010000650">
    <property type="protein sequence ID" value="KAK8142567.1"/>
    <property type="molecule type" value="Genomic_DNA"/>
</dbReference>
<evidence type="ECO:0000256" key="9">
    <source>
        <dbReference type="ARBA" id="ARBA00023328"/>
    </source>
</evidence>
<feature type="coiled-coil region" evidence="10">
    <location>
        <begin position="169"/>
        <end position="217"/>
    </location>
</feature>
<dbReference type="Proteomes" id="UP001397290">
    <property type="component" value="Unassembled WGS sequence"/>
</dbReference>
<keyword evidence="8" id="KW-0131">Cell cycle</keyword>
<dbReference type="AlphaFoldDB" id="A0AAW0RK54"/>
<dbReference type="InterPro" id="IPR007128">
    <property type="entry name" value="PMF1/Nnf1"/>
</dbReference>
<sequence length="236" mass="25049">MAEHQHQPTGGDTAPPAAVAAAEATTANGTAENRGGGGGGEKEAPGVRATRLQAIYAQALGGTLRKLSWANFAGCYPTIARRAEGVLRKLQEQMASQLQGRCEREFEKILESRQVVAKLNELENLVGDAEKRREEAQAAGITEKPTPPHTLPPQAILAAHLHPALARHHAQLRAQLAATQSQNALLADEVQRQRAEADALLARLEDAAADVRGANEALGEVVAALAEETRLDAEHV</sequence>
<keyword evidence="6" id="KW-0995">Kinetochore</keyword>